<feature type="compositionally biased region" description="Basic residues" evidence="1">
    <location>
        <begin position="1146"/>
        <end position="1157"/>
    </location>
</feature>
<feature type="compositionally biased region" description="Basic and acidic residues" evidence="1">
    <location>
        <begin position="124"/>
        <end position="138"/>
    </location>
</feature>
<feature type="region of interest" description="Disordered" evidence="1">
    <location>
        <begin position="1115"/>
        <end position="1157"/>
    </location>
</feature>
<keyword evidence="3" id="KW-1185">Reference proteome</keyword>
<feature type="compositionally biased region" description="Polar residues" evidence="1">
    <location>
        <begin position="208"/>
        <end position="240"/>
    </location>
</feature>
<evidence type="ECO:0000313" key="3">
    <source>
        <dbReference type="Proteomes" id="UP000019118"/>
    </source>
</evidence>
<organism evidence="2 3">
    <name type="scientific">Dendroctonus ponderosae</name>
    <name type="common">Mountain pine beetle</name>
    <dbReference type="NCBI Taxonomy" id="77166"/>
    <lineage>
        <taxon>Eukaryota</taxon>
        <taxon>Metazoa</taxon>
        <taxon>Ecdysozoa</taxon>
        <taxon>Arthropoda</taxon>
        <taxon>Hexapoda</taxon>
        <taxon>Insecta</taxon>
        <taxon>Pterygota</taxon>
        <taxon>Neoptera</taxon>
        <taxon>Endopterygota</taxon>
        <taxon>Coleoptera</taxon>
        <taxon>Polyphaga</taxon>
        <taxon>Cucujiformia</taxon>
        <taxon>Curculionidae</taxon>
        <taxon>Scolytinae</taxon>
        <taxon>Dendroctonus</taxon>
    </lineage>
</organism>
<dbReference type="Proteomes" id="UP000019118">
    <property type="component" value="Unassembled WGS sequence"/>
</dbReference>
<feature type="region of interest" description="Disordered" evidence="1">
    <location>
        <begin position="177"/>
        <end position="884"/>
    </location>
</feature>
<feature type="compositionally biased region" description="Basic and acidic residues" evidence="1">
    <location>
        <begin position="96"/>
        <end position="107"/>
    </location>
</feature>
<dbReference type="AlphaFoldDB" id="A0AAR5Q0A7"/>
<feature type="compositionally biased region" description="Low complexity" evidence="1">
    <location>
        <begin position="752"/>
        <end position="761"/>
    </location>
</feature>
<evidence type="ECO:0000256" key="1">
    <source>
        <dbReference type="SAM" id="MobiDB-lite"/>
    </source>
</evidence>
<feature type="compositionally biased region" description="Low complexity" evidence="1">
    <location>
        <begin position="391"/>
        <end position="407"/>
    </location>
</feature>
<dbReference type="GeneID" id="109542066"/>
<feature type="compositionally biased region" description="Low complexity" evidence="1">
    <location>
        <begin position="819"/>
        <end position="833"/>
    </location>
</feature>
<feature type="region of interest" description="Disordered" evidence="1">
    <location>
        <begin position="1"/>
        <end position="138"/>
    </location>
</feature>
<sequence length="1157" mass="125817">MEADNASPPKSISKSKKSNGQLIDQILAEAKAHLTKKHKPSSDKSPLTANNKPKRASVNNDNIISELVNRELDGLSKKRKRHSKELNDSVAVLKKIKTEPVSEDEHNQNTQNETADGKAVSSPKSDKKGSYRSLSRERDELERLFSSAATSLVNSTINPFESSPHLKLTDLSISRIFKQEKQSSSEGEMPTPEPQRKQVPILRPVKEQIQSADETPTHTLSSFNSQRTVKDSTISTSTTVPFGRSDSSSSDNESTVPVAAHSSPVKKLVLEDKPTKRNSAGKSKSEKLQKRPNSKLLTITKKSNMNVSSHSQGNPNRAPINQPDSSSEEDALPPPPVKPKRRRSSVPAPIKTRASEDSAEELTLPTPIRIKQEKATHKQPVPVPKPIKTRASPAPDSSSEDAALPKPLKLKQEKPLSVPVQIKSQPTSDSEGDSETSTVPTPMVVKQEKEKQSVSVPRPIKQRVSSGSESDSGAPALPKPVPVKESAKKPKQRASAPASLGKVLVSGSEDDSAELAKKIAGEQHKAKRRKSHSCILMESAKQSSQKSVVKKQKSQSAKKQVAAAAPVEAPPATDSASDSEEEEPEEPRKKDWDLGGNSKTRRSLPEKITEKKSLTPNRQEESSSSGSDDEPVPKANVSQPEAKANGKDRRRQEETESSSSDAAGSSDEASDSGASRSEEKTTKSSPVKGKPQINNNTASESSSDEEAHSSNSSQRQGESGENGPVPKAVVLQTKFLHVAKPKRQQQEEESSSSDAGSSNEASDADSEQKPASQSLPLKGKPQLNNKDTSTDSSSDEEAASSRPSKASSEPRKTSLTPNKAKSASSKDSPASKSLPVNAAKGNKRRQPSESSLESDEAPPKKRSKRESLPESAPEPPVSAPKQQNLIVETNGLASESSDSEQETPLQSSISQKASWIENLNKNFPGLEQQHIKTTLPENSVKYSLLLVPKHINPSSLINLKCYLNKESPVSLNNMAYVFQPLPKKPDPVILSLKTPKLVDLESVIYFKQFLPKLPLNEIEVPVREDVSLPSVTKSRHPLFGVSYKKEIRLDHSVKQNLQQAVERKKKVMRKAKRKSKRKSTCDGVEENVLSIFNSISTGGDNLTNVGQAFADEDAEVAKGSKSHTNVEAKEKRKSKRAVSDEGLVEKKKKKKRKIVDE</sequence>
<feature type="compositionally biased region" description="Low complexity" evidence="1">
    <location>
        <begin position="554"/>
        <end position="565"/>
    </location>
</feature>
<evidence type="ECO:0000313" key="2">
    <source>
        <dbReference type="EnsemblMetazoa" id="XP_019766678.1"/>
    </source>
</evidence>
<dbReference type="EnsemblMetazoa" id="XM_019911119.1">
    <property type="protein sequence ID" value="XP_019766678.1"/>
    <property type="gene ID" value="LOC109542066"/>
</dbReference>
<reference evidence="2" key="2">
    <citation type="submission" date="2024-08" db="UniProtKB">
        <authorList>
            <consortium name="EnsemblMetazoa"/>
        </authorList>
    </citation>
    <scope>IDENTIFICATION</scope>
</reference>
<dbReference type="KEGG" id="dpa:109542066"/>
<name>A0AAR5Q0A7_DENPD</name>
<feature type="compositionally biased region" description="Polar residues" evidence="1">
    <location>
        <begin position="43"/>
        <end position="63"/>
    </location>
</feature>
<proteinExistence type="predicted"/>
<reference evidence="3" key="1">
    <citation type="journal article" date="2013" name="Genome Biol.">
        <title>Draft genome of the mountain pine beetle, Dendroctonus ponderosae Hopkins, a major forest pest.</title>
        <authorList>
            <person name="Keeling C.I."/>
            <person name="Yuen M.M."/>
            <person name="Liao N.Y."/>
            <person name="Docking T.R."/>
            <person name="Chan S.K."/>
            <person name="Taylor G.A."/>
            <person name="Palmquist D.L."/>
            <person name="Jackman S.D."/>
            <person name="Nguyen A."/>
            <person name="Li M."/>
            <person name="Henderson H."/>
            <person name="Janes J.K."/>
            <person name="Zhao Y."/>
            <person name="Pandoh P."/>
            <person name="Moore R."/>
            <person name="Sperling F.A."/>
            <person name="Huber D.P."/>
            <person name="Birol I."/>
            <person name="Jones S.J."/>
            <person name="Bohlmann J."/>
        </authorList>
    </citation>
    <scope>NUCLEOTIDE SEQUENCE</scope>
</reference>
<feature type="compositionally biased region" description="Basic and acidic residues" evidence="1">
    <location>
        <begin position="603"/>
        <end position="621"/>
    </location>
</feature>
<evidence type="ECO:0008006" key="4">
    <source>
        <dbReference type="Google" id="ProtNLM"/>
    </source>
</evidence>
<feature type="compositionally biased region" description="Polar residues" evidence="1">
    <location>
        <begin position="295"/>
        <end position="315"/>
    </location>
</feature>
<feature type="compositionally biased region" description="Basic and acidic residues" evidence="1">
    <location>
        <begin position="514"/>
        <end position="524"/>
    </location>
</feature>
<feature type="compositionally biased region" description="Basic and acidic residues" evidence="1">
    <location>
        <begin position="644"/>
        <end position="654"/>
    </location>
</feature>
<protein>
    <recommendedName>
        <fullName evidence="4">Nucleolar protein dao-5-like</fullName>
    </recommendedName>
</protein>
<feature type="compositionally biased region" description="Low complexity" evidence="1">
    <location>
        <begin position="657"/>
        <end position="675"/>
    </location>
</feature>
<accession>A0AAR5Q0A7</accession>
<feature type="compositionally biased region" description="Polar residues" evidence="1">
    <location>
        <begin position="802"/>
        <end position="817"/>
    </location>
</feature>